<keyword evidence="5" id="KW-0813">Transport</keyword>
<feature type="non-terminal residue" evidence="8">
    <location>
        <position position="1"/>
    </location>
</feature>
<evidence type="ECO:0000256" key="3">
    <source>
        <dbReference type="ARBA" id="ARBA00022679"/>
    </source>
</evidence>
<keyword evidence="9" id="KW-1185">Reference proteome</keyword>
<dbReference type="InterPro" id="IPR007135">
    <property type="entry name" value="Atg3/Atg10"/>
</dbReference>
<dbReference type="OMA" id="CRTEDFM"/>
<dbReference type="GO" id="GO:0000045">
    <property type="term" value="P:autophagosome assembly"/>
    <property type="evidence" value="ECO:0007669"/>
    <property type="project" value="TreeGrafter"/>
</dbReference>
<dbReference type="Proteomes" id="UP000292082">
    <property type="component" value="Unassembled WGS sequence"/>
</dbReference>
<evidence type="ECO:0000256" key="5">
    <source>
        <dbReference type="ARBA" id="ARBA00022927"/>
    </source>
</evidence>
<dbReference type="PANTHER" id="PTHR14957">
    <property type="entry name" value="UBIQUITIN-LIKE-CONJUGATING ENZYME ATG10"/>
    <property type="match status" value="1"/>
</dbReference>
<keyword evidence="4" id="KW-0833">Ubl conjugation pathway</keyword>
<comment type="similarity">
    <text evidence="1">Belongs to the ATG10 family.</text>
</comment>
<keyword evidence="5" id="KW-0653">Protein transport</keyword>
<accession>A0A4Q9NH17</accession>
<dbReference type="STRING" id="114155.A0A4Q9NH17"/>
<organism evidence="8 9">
    <name type="scientific">Dichomitus squalens</name>
    <dbReference type="NCBI Taxonomy" id="114155"/>
    <lineage>
        <taxon>Eukaryota</taxon>
        <taxon>Fungi</taxon>
        <taxon>Dikarya</taxon>
        <taxon>Basidiomycota</taxon>
        <taxon>Agaricomycotina</taxon>
        <taxon>Agaricomycetes</taxon>
        <taxon>Polyporales</taxon>
        <taxon>Polyporaceae</taxon>
        <taxon>Dichomitus</taxon>
    </lineage>
</organism>
<proteinExistence type="inferred from homology"/>
<dbReference type="GO" id="GO:0061651">
    <property type="term" value="F:Atg12 conjugating enzyme activity"/>
    <property type="evidence" value="ECO:0007669"/>
    <property type="project" value="TreeGrafter"/>
</dbReference>
<evidence type="ECO:0000256" key="7">
    <source>
        <dbReference type="ARBA" id="ARBA00029833"/>
    </source>
</evidence>
<evidence type="ECO:0000313" key="9">
    <source>
        <dbReference type="Proteomes" id="UP000292082"/>
    </source>
</evidence>
<keyword evidence="6" id="KW-0072">Autophagy</keyword>
<dbReference type="EMBL" id="ML145121">
    <property type="protein sequence ID" value="TBU58713.1"/>
    <property type="molecule type" value="Genomic_DNA"/>
</dbReference>
<gene>
    <name evidence="8" type="ORF">BD310DRAFT_958672</name>
</gene>
<dbReference type="GO" id="GO:0032446">
    <property type="term" value="P:protein modification by small protein conjugation"/>
    <property type="evidence" value="ECO:0007669"/>
    <property type="project" value="TreeGrafter"/>
</dbReference>
<name>A0A4Q9NH17_9APHY</name>
<reference evidence="8 9" key="1">
    <citation type="submission" date="2019-01" db="EMBL/GenBank/DDBJ databases">
        <title>Draft genome sequences of three monokaryotic isolates of the white-rot basidiomycete fungus Dichomitus squalens.</title>
        <authorList>
            <consortium name="DOE Joint Genome Institute"/>
            <person name="Lopez S.C."/>
            <person name="Andreopoulos B."/>
            <person name="Pangilinan J."/>
            <person name="Lipzen A."/>
            <person name="Riley R."/>
            <person name="Ahrendt S."/>
            <person name="Ng V."/>
            <person name="Barry K."/>
            <person name="Daum C."/>
            <person name="Grigoriev I.V."/>
            <person name="Hilden K.S."/>
            <person name="Makela M.R."/>
            <person name="de Vries R.P."/>
        </authorList>
    </citation>
    <scope>NUCLEOTIDE SEQUENCE [LARGE SCALE GENOMIC DNA]</scope>
    <source>
        <strain evidence="8 9">CBS 464.89</strain>
    </source>
</reference>
<evidence type="ECO:0000256" key="4">
    <source>
        <dbReference type="ARBA" id="ARBA00022786"/>
    </source>
</evidence>
<evidence type="ECO:0000256" key="1">
    <source>
        <dbReference type="ARBA" id="ARBA00005696"/>
    </source>
</evidence>
<dbReference type="GO" id="GO:0015031">
    <property type="term" value="P:protein transport"/>
    <property type="evidence" value="ECO:0007669"/>
    <property type="project" value="UniProtKB-KW"/>
</dbReference>
<dbReference type="GO" id="GO:0000422">
    <property type="term" value="P:autophagy of mitochondrion"/>
    <property type="evidence" value="ECO:0007669"/>
    <property type="project" value="TreeGrafter"/>
</dbReference>
<dbReference type="PANTHER" id="PTHR14957:SF1">
    <property type="entry name" value="UBIQUITIN-LIKE-CONJUGATING ENZYME ATG10"/>
    <property type="match status" value="1"/>
</dbReference>
<dbReference type="Pfam" id="PF03987">
    <property type="entry name" value="Autophagy_act_C"/>
    <property type="match status" value="1"/>
</dbReference>
<sequence>MASILSRSQFDQACKAYVEAYLNAHPSDVKRHPTGWLWEEHPYIANLGYLSRTVHLPSRPVQSTSREDEDDLVELIAEDDDATLNTRDDLLTCKQYVVHSATFGVPTLYFTLHDASGSPLPLEEIMKSALFRPGSFPSADGNTFAVTFPGSSFAMLSQGDHPTLGTPSWYFHPCHTAEVVGELMAEIDVGRDDLLRWLEAWFMVMGNIVDFFAGSGA</sequence>
<dbReference type="GO" id="GO:0005829">
    <property type="term" value="C:cytosol"/>
    <property type="evidence" value="ECO:0007669"/>
    <property type="project" value="TreeGrafter"/>
</dbReference>
<evidence type="ECO:0000313" key="8">
    <source>
        <dbReference type="EMBL" id="TBU58713.1"/>
    </source>
</evidence>
<dbReference type="Gene3D" id="3.30.1460.50">
    <property type="match status" value="1"/>
</dbReference>
<evidence type="ECO:0000256" key="6">
    <source>
        <dbReference type="ARBA" id="ARBA00023006"/>
    </source>
</evidence>
<keyword evidence="3" id="KW-0808">Transferase</keyword>
<protein>
    <recommendedName>
        <fullName evidence="2">Ubiquitin-like-conjugating enzyme ATG10</fullName>
    </recommendedName>
    <alternativeName>
        <fullName evidence="7">Autophagy-related protein 10</fullName>
    </alternativeName>
</protein>
<dbReference type="AlphaFoldDB" id="A0A4Q9NH17"/>
<evidence type="ECO:0000256" key="2">
    <source>
        <dbReference type="ARBA" id="ARBA00021099"/>
    </source>
</evidence>